<organism evidence="4 5">
    <name type="scientific">Sphingobacterium gobiense</name>
    <dbReference type="NCBI Taxonomy" id="1382456"/>
    <lineage>
        <taxon>Bacteria</taxon>
        <taxon>Pseudomonadati</taxon>
        <taxon>Bacteroidota</taxon>
        <taxon>Sphingobacteriia</taxon>
        <taxon>Sphingobacteriales</taxon>
        <taxon>Sphingobacteriaceae</taxon>
        <taxon>Sphingobacterium</taxon>
    </lineage>
</organism>
<dbReference type="InterPro" id="IPR013320">
    <property type="entry name" value="ConA-like_dom_sf"/>
</dbReference>
<evidence type="ECO:0000259" key="3">
    <source>
        <dbReference type="PROSITE" id="PS51762"/>
    </source>
</evidence>
<dbReference type="EMBL" id="PVBS01000001">
    <property type="protein sequence ID" value="PRD56518.1"/>
    <property type="molecule type" value="Genomic_DNA"/>
</dbReference>
<gene>
    <name evidence="4" type="ORF">C5749_04555</name>
</gene>
<dbReference type="OrthoDB" id="655039at2"/>
<comment type="similarity">
    <text evidence="1">Belongs to the glycosyl hydrolase 16 family.</text>
</comment>
<comment type="caution">
    <text evidence="4">The sequence shown here is derived from an EMBL/GenBank/DDBJ whole genome shotgun (WGS) entry which is preliminary data.</text>
</comment>
<dbReference type="PANTHER" id="PTHR10963">
    <property type="entry name" value="GLYCOSYL HYDROLASE-RELATED"/>
    <property type="match status" value="1"/>
</dbReference>
<protein>
    <recommendedName>
        <fullName evidence="3">GH16 domain-containing protein</fullName>
    </recommendedName>
</protein>
<dbReference type="PROSITE" id="PS51762">
    <property type="entry name" value="GH16_2"/>
    <property type="match status" value="1"/>
</dbReference>
<evidence type="ECO:0000313" key="4">
    <source>
        <dbReference type="EMBL" id="PRD56518.1"/>
    </source>
</evidence>
<keyword evidence="5" id="KW-1185">Reference proteome</keyword>
<reference evidence="4 5" key="1">
    <citation type="submission" date="2018-02" db="EMBL/GenBank/DDBJ databases">
        <title>The draft genome of Sphingobacterium gobiense H7.</title>
        <authorList>
            <person name="Li L."/>
            <person name="Liu L."/>
            <person name="Zhang X."/>
            <person name="Wang T."/>
            <person name="Liang L."/>
        </authorList>
    </citation>
    <scope>NUCLEOTIDE SEQUENCE [LARGE SCALE GENOMIC DNA]</scope>
    <source>
        <strain evidence="4 5">ACCC 05757</strain>
    </source>
</reference>
<feature type="domain" description="GH16" evidence="3">
    <location>
        <begin position="146"/>
        <end position="375"/>
    </location>
</feature>
<evidence type="ECO:0000256" key="1">
    <source>
        <dbReference type="ARBA" id="ARBA00006865"/>
    </source>
</evidence>
<feature type="signal peptide" evidence="2">
    <location>
        <begin position="1"/>
        <end position="20"/>
    </location>
</feature>
<dbReference type="Gene3D" id="2.60.120.200">
    <property type="match status" value="1"/>
</dbReference>
<evidence type="ECO:0000256" key="2">
    <source>
        <dbReference type="SAM" id="SignalP"/>
    </source>
</evidence>
<proteinExistence type="inferred from homology"/>
<evidence type="ECO:0000313" key="5">
    <source>
        <dbReference type="Proteomes" id="UP000238642"/>
    </source>
</evidence>
<accession>A0A2S9JTI9</accession>
<sequence>MRIIYLVCLFLCCVSCSKSNDSVSQDPDDDTPVAESKAIVFKHESTSNLNYYTASLSFQITEGNTGVLSRGVAYALHETPTVDDAKASAQGVSGGGRFTVKLEGLLPGKMYYVRPFAKQSSGISYGEEITFSTIAFPEPIVYLDSTTFENTTKFEEHWNMFYPWGTDHNGSARMYEEQVSLVGDGELKVQADRTEEWEGNSSADPWLRIYYHSGAIHYKNHITVTDEEPYWIISGDFKVPTMVGSWPAFWITGAWNWPPEIDIMEFKGNSTNWQNTVTGPNWQNTSWQTTKTYVANAGDWHNYKLVMYKTSATDIAAELFIDGEKKATHHADFVAKPFWLIINMQMEGASGGHASGPQHAEMYARNVYVAAYDVIP</sequence>
<dbReference type="InterPro" id="IPR000757">
    <property type="entry name" value="Beta-glucanase-like"/>
</dbReference>
<keyword evidence="2" id="KW-0732">Signal</keyword>
<name>A0A2S9JTI9_9SPHI</name>
<dbReference type="SUPFAM" id="SSF49899">
    <property type="entry name" value="Concanavalin A-like lectins/glucanases"/>
    <property type="match status" value="1"/>
</dbReference>
<dbReference type="AlphaFoldDB" id="A0A2S9JTI9"/>
<dbReference type="GO" id="GO:0004553">
    <property type="term" value="F:hydrolase activity, hydrolyzing O-glycosyl compounds"/>
    <property type="evidence" value="ECO:0007669"/>
    <property type="project" value="InterPro"/>
</dbReference>
<dbReference type="RefSeq" id="WP_105723405.1">
    <property type="nucleotide sequence ID" value="NZ_PVBS01000001.1"/>
</dbReference>
<dbReference type="GO" id="GO:0005975">
    <property type="term" value="P:carbohydrate metabolic process"/>
    <property type="evidence" value="ECO:0007669"/>
    <property type="project" value="InterPro"/>
</dbReference>
<dbReference type="InterPro" id="IPR050546">
    <property type="entry name" value="Glycosyl_Hydrlase_16"/>
</dbReference>
<feature type="chain" id="PRO_5015736655" description="GH16 domain-containing protein" evidence="2">
    <location>
        <begin position="21"/>
        <end position="376"/>
    </location>
</feature>
<dbReference type="Proteomes" id="UP000238642">
    <property type="component" value="Unassembled WGS sequence"/>
</dbReference>
<dbReference type="PANTHER" id="PTHR10963:SF55">
    <property type="entry name" value="GLYCOSIDE HYDROLASE FAMILY 16 PROTEIN"/>
    <property type="match status" value="1"/>
</dbReference>